<evidence type="ECO:0000259" key="5">
    <source>
        <dbReference type="PROSITE" id="PS50049"/>
    </source>
</evidence>
<dbReference type="Ensembl" id="ENSOMET00000016666.1">
    <property type="protein sequence ID" value="ENSOMEP00000028260.1"/>
    <property type="gene ID" value="ENSOMEG00000011243.1"/>
</dbReference>
<dbReference type="Gene3D" id="2.60.120.40">
    <property type="match status" value="1"/>
</dbReference>
<protein>
    <submittedName>
        <fullName evidence="6">TNF superfamily member 11</fullName>
    </submittedName>
</protein>
<sequence length="261" mass="29583">MAAAHNDYRSYLRNDVEAGQQRLHAGPSSESSHRPLLFGTLAVMGLLQVASSVAILLHLTGYLQQVDLSTAPHRPIQEVQAAPVLDALRDPRKAKKPRALPSAHLPIRAPQDFKKKGNSAIVIEWDGRPENLRRMSYRNGKLRVEESGFYYVYANTCFRHYNLEPYNSNQREDPPVDIGNPTQLFQYFYRESIRQNGKEIVLMKTGSSMRWNNTSFNMYCAQQSRGVYLVEGDALFVNVSNAFLLDQEAEKTYFGAIKLGN</sequence>
<dbReference type="PROSITE" id="PS50049">
    <property type="entry name" value="THD_2"/>
    <property type="match status" value="1"/>
</dbReference>
<dbReference type="GO" id="GO:0005164">
    <property type="term" value="F:tumor necrosis factor receptor binding"/>
    <property type="evidence" value="ECO:0007669"/>
    <property type="project" value="InterPro"/>
</dbReference>
<evidence type="ECO:0000313" key="7">
    <source>
        <dbReference type="Proteomes" id="UP000261560"/>
    </source>
</evidence>
<dbReference type="SMART" id="SM00207">
    <property type="entry name" value="TNF"/>
    <property type="match status" value="1"/>
</dbReference>
<dbReference type="PANTHER" id="PTHR11471">
    <property type="entry name" value="TUMOR NECROSIS FACTOR FAMILY MEMBER"/>
    <property type="match status" value="1"/>
</dbReference>
<evidence type="ECO:0000256" key="1">
    <source>
        <dbReference type="ARBA" id="ARBA00004370"/>
    </source>
</evidence>
<name>A0A3B3DFS9_ORYME</name>
<reference evidence="6" key="1">
    <citation type="submission" date="2025-08" db="UniProtKB">
        <authorList>
            <consortium name="Ensembl"/>
        </authorList>
    </citation>
    <scope>IDENTIFICATION</scope>
</reference>
<organism evidence="6 7">
    <name type="scientific">Oryzias melastigma</name>
    <name type="common">Marine medaka</name>
    <dbReference type="NCBI Taxonomy" id="30732"/>
    <lineage>
        <taxon>Eukaryota</taxon>
        <taxon>Metazoa</taxon>
        <taxon>Chordata</taxon>
        <taxon>Craniata</taxon>
        <taxon>Vertebrata</taxon>
        <taxon>Euteleostomi</taxon>
        <taxon>Actinopterygii</taxon>
        <taxon>Neopterygii</taxon>
        <taxon>Teleostei</taxon>
        <taxon>Neoteleostei</taxon>
        <taxon>Acanthomorphata</taxon>
        <taxon>Ovalentaria</taxon>
        <taxon>Atherinomorphae</taxon>
        <taxon>Beloniformes</taxon>
        <taxon>Adrianichthyidae</taxon>
        <taxon>Oryziinae</taxon>
        <taxon>Oryzias</taxon>
    </lineage>
</organism>
<dbReference type="InterPro" id="IPR008983">
    <property type="entry name" value="Tumour_necrosis_fac-like_dom"/>
</dbReference>
<keyword evidence="7" id="KW-1185">Reference proteome</keyword>
<dbReference type="OMA" id="TRKNRRC"/>
<evidence type="ECO:0000256" key="3">
    <source>
        <dbReference type="ARBA" id="ARBA00022514"/>
    </source>
</evidence>
<dbReference type="KEGG" id="oml:112139877"/>
<dbReference type="Pfam" id="PF00229">
    <property type="entry name" value="TNF"/>
    <property type="match status" value="1"/>
</dbReference>
<accession>A0A3B3DFS9</accession>
<dbReference type="STRING" id="30732.ENSOMEP00000028260"/>
<reference evidence="6" key="2">
    <citation type="submission" date="2025-09" db="UniProtKB">
        <authorList>
            <consortium name="Ensembl"/>
        </authorList>
    </citation>
    <scope>IDENTIFICATION</scope>
</reference>
<proteinExistence type="inferred from homology"/>
<dbReference type="OrthoDB" id="8783336at2759"/>
<dbReference type="PaxDb" id="30732-ENSOMEP00000028260"/>
<dbReference type="GeneID" id="112139877"/>
<dbReference type="GO" id="GO:0009612">
    <property type="term" value="P:response to mechanical stimulus"/>
    <property type="evidence" value="ECO:0007669"/>
    <property type="project" value="Ensembl"/>
</dbReference>
<feature type="domain" description="THD" evidence="5">
    <location>
        <begin position="101"/>
        <end position="259"/>
    </location>
</feature>
<dbReference type="AlphaFoldDB" id="A0A3B3DFS9"/>
<comment type="subcellular location">
    <subcellularLocation>
        <location evidence="1">Membrane</location>
    </subcellularLocation>
</comment>
<keyword evidence="4" id="KW-0472">Membrane</keyword>
<dbReference type="Proteomes" id="UP000261560">
    <property type="component" value="Unplaced"/>
</dbReference>
<dbReference type="GO" id="GO:0005125">
    <property type="term" value="F:cytokine activity"/>
    <property type="evidence" value="ECO:0007669"/>
    <property type="project" value="UniProtKB-KW"/>
</dbReference>
<dbReference type="PANTHER" id="PTHR11471:SF54">
    <property type="entry name" value="TNF SUPERFAMILY MEMBER 11"/>
    <property type="match status" value="1"/>
</dbReference>
<evidence type="ECO:0000313" key="6">
    <source>
        <dbReference type="Ensembl" id="ENSOMEP00000028260.1"/>
    </source>
</evidence>
<dbReference type="GeneTree" id="ENSGT01130000278318"/>
<dbReference type="RefSeq" id="XP_024118484.1">
    <property type="nucleotide sequence ID" value="XM_024262716.2"/>
</dbReference>
<dbReference type="GO" id="GO:0016020">
    <property type="term" value="C:membrane"/>
    <property type="evidence" value="ECO:0007669"/>
    <property type="project" value="UniProtKB-SubCell"/>
</dbReference>
<evidence type="ECO:0000256" key="4">
    <source>
        <dbReference type="ARBA" id="ARBA00023136"/>
    </source>
</evidence>
<dbReference type="CTD" id="8600"/>
<comment type="similarity">
    <text evidence="2">Belongs to the tumor necrosis factor family.</text>
</comment>
<dbReference type="GO" id="GO:0006955">
    <property type="term" value="P:immune response"/>
    <property type="evidence" value="ECO:0007669"/>
    <property type="project" value="InterPro"/>
</dbReference>
<evidence type="ECO:0000256" key="2">
    <source>
        <dbReference type="ARBA" id="ARBA00008670"/>
    </source>
</evidence>
<dbReference type="GO" id="GO:0005615">
    <property type="term" value="C:extracellular space"/>
    <property type="evidence" value="ECO:0007669"/>
    <property type="project" value="UniProtKB-KW"/>
</dbReference>
<dbReference type="InterPro" id="IPR006052">
    <property type="entry name" value="TNF_dom"/>
</dbReference>
<keyword evidence="3" id="KW-0202">Cytokine</keyword>
<dbReference type="SUPFAM" id="SSF49842">
    <property type="entry name" value="TNF-like"/>
    <property type="match status" value="1"/>
</dbReference>